<dbReference type="PANTHER" id="PTHR31973:SF189">
    <property type="entry name" value="TRANSPOSASE, MUDR, PLANT, MULE TRANSPOSASE DOMAIN PROTEIN-RELATED"/>
    <property type="match status" value="1"/>
</dbReference>
<dbReference type="InterPro" id="IPR018289">
    <property type="entry name" value="MULE_transposase_dom"/>
</dbReference>
<comment type="caution">
    <text evidence="7">The sequence shown here is derived from an EMBL/GenBank/DDBJ whole genome shotgun (WGS) entry which is preliminary data.</text>
</comment>
<evidence type="ECO:0000259" key="6">
    <source>
        <dbReference type="PROSITE" id="PS50966"/>
    </source>
</evidence>
<feature type="compositionally biased region" description="Basic residues" evidence="5">
    <location>
        <begin position="879"/>
        <end position="891"/>
    </location>
</feature>
<reference evidence="7 8" key="1">
    <citation type="journal article" date="2017" name="Nat. Commun.">
        <title>Genome assembly with in vitro proximity ligation data and whole-genome triplication in lettuce.</title>
        <authorList>
            <person name="Reyes-Chin-Wo S."/>
            <person name="Wang Z."/>
            <person name="Yang X."/>
            <person name="Kozik A."/>
            <person name="Arikit S."/>
            <person name="Song C."/>
            <person name="Xia L."/>
            <person name="Froenicke L."/>
            <person name="Lavelle D.O."/>
            <person name="Truco M.J."/>
            <person name="Xia R."/>
            <person name="Zhu S."/>
            <person name="Xu C."/>
            <person name="Xu H."/>
            <person name="Xu X."/>
            <person name="Cox K."/>
            <person name="Korf I."/>
            <person name="Meyers B.C."/>
            <person name="Michelmore R.W."/>
        </authorList>
    </citation>
    <scope>NUCLEOTIDE SEQUENCE [LARGE SCALE GENOMIC DNA]</scope>
    <source>
        <strain evidence="8">cv. Salinas</strain>
        <tissue evidence="7">Seedlings</tissue>
    </source>
</reference>
<keyword evidence="8" id="KW-1185">Reference proteome</keyword>
<name>A0A9R1UJN2_LACSA</name>
<dbReference type="Proteomes" id="UP000235145">
    <property type="component" value="Unassembled WGS sequence"/>
</dbReference>
<evidence type="ECO:0000256" key="3">
    <source>
        <dbReference type="ARBA" id="ARBA00022833"/>
    </source>
</evidence>
<evidence type="ECO:0000313" key="8">
    <source>
        <dbReference type="Proteomes" id="UP000235145"/>
    </source>
</evidence>
<proteinExistence type="predicted"/>
<dbReference type="GO" id="GO:0008270">
    <property type="term" value="F:zinc ion binding"/>
    <property type="evidence" value="ECO:0007669"/>
    <property type="project" value="UniProtKB-KW"/>
</dbReference>
<evidence type="ECO:0000256" key="2">
    <source>
        <dbReference type="ARBA" id="ARBA00022771"/>
    </source>
</evidence>
<gene>
    <name evidence="7" type="ORF">LSAT_V11C900464590</name>
</gene>
<feature type="compositionally biased region" description="Polar residues" evidence="5">
    <location>
        <begin position="793"/>
        <end position="808"/>
    </location>
</feature>
<keyword evidence="2 4" id="KW-0863">Zinc-finger</keyword>
<dbReference type="InterPro" id="IPR004332">
    <property type="entry name" value="Transposase_MuDR"/>
</dbReference>
<feature type="compositionally biased region" description="Basic residues" evidence="5">
    <location>
        <begin position="738"/>
        <end position="755"/>
    </location>
</feature>
<evidence type="ECO:0000256" key="5">
    <source>
        <dbReference type="SAM" id="MobiDB-lite"/>
    </source>
</evidence>
<evidence type="ECO:0000256" key="4">
    <source>
        <dbReference type="PROSITE-ProRule" id="PRU00325"/>
    </source>
</evidence>
<dbReference type="SMART" id="SM00575">
    <property type="entry name" value="ZnF_PMZ"/>
    <property type="match status" value="1"/>
</dbReference>
<feature type="domain" description="SWIM-type" evidence="6">
    <location>
        <begin position="664"/>
        <end position="696"/>
    </location>
</feature>
<organism evidence="7 8">
    <name type="scientific">Lactuca sativa</name>
    <name type="common">Garden lettuce</name>
    <dbReference type="NCBI Taxonomy" id="4236"/>
    <lineage>
        <taxon>Eukaryota</taxon>
        <taxon>Viridiplantae</taxon>
        <taxon>Streptophyta</taxon>
        <taxon>Embryophyta</taxon>
        <taxon>Tracheophyta</taxon>
        <taxon>Spermatophyta</taxon>
        <taxon>Magnoliopsida</taxon>
        <taxon>eudicotyledons</taxon>
        <taxon>Gunneridae</taxon>
        <taxon>Pentapetalae</taxon>
        <taxon>asterids</taxon>
        <taxon>campanulids</taxon>
        <taxon>Asterales</taxon>
        <taxon>Asteraceae</taxon>
        <taxon>Cichorioideae</taxon>
        <taxon>Cichorieae</taxon>
        <taxon>Lactucinae</taxon>
        <taxon>Lactuca</taxon>
    </lineage>
</organism>
<accession>A0A9R1UJN2</accession>
<keyword evidence="1" id="KW-0479">Metal-binding</keyword>
<keyword evidence="3" id="KW-0862">Zinc</keyword>
<evidence type="ECO:0000313" key="7">
    <source>
        <dbReference type="EMBL" id="KAJ0188253.1"/>
    </source>
</evidence>
<feature type="region of interest" description="Disordered" evidence="5">
    <location>
        <begin position="730"/>
        <end position="892"/>
    </location>
</feature>
<dbReference type="PANTHER" id="PTHR31973">
    <property type="entry name" value="POLYPROTEIN, PUTATIVE-RELATED"/>
    <property type="match status" value="1"/>
</dbReference>
<dbReference type="PROSITE" id="PS50966">
    <property type="entry name" value="ZF_SWIM"/>
    <property type="match status" value="1"/>
</dbReference>
<protein>
    <recommendedName>
        <fullName evidence="6">SWIM-type domain-containing protein</fullName>
    </recommendedName>
</protein>
<dbReference type="PRINTS" id="PR01217">
    <property type="entry name" value="PRICHEXTENSN"/>
</dbReference>
<dbReference type="InterPro" id="IPR007527">
    <property type="entry name" value="Znf_SWIM"/>
</dbReference>
<dbReference type="Pfam" id="PF04434">
    <property type="entry name" value="SWIM"/>
    <property type="match status" value="1"/>
</dbReference>
<dbReference type="InterPro" id="IPR006564">
    <property type="entry name" value="Znf_PMZ"/>
</dbReference>
<dbReference type="Pfam" id="PF03108">
    <property type="entry name" value="DBD_Tnp_Mut"/>
    <property type="match status" value="1"/>
</dbReference>
<sequence>MDHKILHRSFISFNRSMASSPNPTDQNFIVVDFHYNGQFAPNPLVYFDPDRASVRDVDFSGFEYEQFMEFLHKLTKSRSKDIYFCLPQESLGLGIHTLVNDGDYKEFLDLAYTNDKRMNVYVDHHNEPIFDWIEAKESESENEDLDEDEDSVIQDSYSVDHEEDDATYPFPANKTAHDRFLNILCEPIESEDKDDEYVPPQYPVYDERQPWDQMKPIIGMRFCNPTELKHMLSNYAVANGYDLWFEKNDSDRLLMKCCKKNKSPSCPFRLWASWMSKEKTFQIKSLVNEHNCCRVFKFGSIVTYRWIGKHFMSQIIENLKMSARKMKAKVSTTFNINVSVGQCRNAKKFALQEIEGSLIEHYGRLWSYGEEIIRSNPGSTVRLDVDIMPDSITLFSKFYVCFKAVRDGWLEGCRPVIGLDGCFLKGIVRGEVLSAVGRDANNHIYPLAWDVVCVENKETWKWFIDLLMDDINGGLGAGITLLSDGHKGLLQAVKERCPEAEHRQCARHILANFNKRFTGQQYIKLFWRAVRASTVEKFRGVMEKIKSIDTHAYDYLIDRDPTTWSKAFFQEGRDCDAVENGVSESFNSAIRHARRRPIITMLEEIRLFMMERIYTQRVEGMEWDLLICPTIRKCIEDLKVKQRLWGVTPCGYQKYEVRFTDVAYGVDLIAKKCACRIWQLTGIPCLHGVAAISYLNHDAEAYVSQSYTTEAYLKCYKYSINPLNSSEMWPDVPYHKPLPPKRRRLPGRPSVKRKRDAIERDLSGPSRQTVSRRGSIIKCGICKEPGHNKKKCPSNQQSNTSVPSSSRGSGADPSLSRGNEGPPPTAQPPPPPPPPAAQPPPPPPPAAQPPPPPPVAQQPPPPPPAAQQPPPPPPAAPMLRRRVPVSRSGRRKYSERIIKQALRRQMPGVGSNADNPLSTFPSSSVPCLPSPSLLRSSMLLIQLSFPPPLPLEASVQVLHPTISNICIYPSTIKFQSEISNLE</sequence>
<evidence type="ECO:0000256" key="1">
    <source>
        <dbReference type="ARBA" id="ARBA00022723"/>
    </source>
</evidence>
<dbReference type="Pfam" id="PF10551">
    <property type="entry name" value="MULE"/>
    <property type="match status" value="1"/>
</dbReference>
<feature type="compositionally biased region" description="Pro residues" evidence="5">
    <location>
        <begin position="821"/>
        <end position="876"/>
    </location>
</feature>
<dbReference type="EMBL" id="NBSK02000009">
    <property type="protein sequence ID" value="KAJ0188253.1"/>
    <property type="molecule type" value="Genomic_DNA"/>
</dbReference>
<dbReference type="AlphaFoldDB" id="A0A9R1UJN2"/>